<name>A0A7M3DQN9_RHILE</name>
<sequence>MSDFVIPAIVLRVGKVLPVDDLNALITDIKMRAKSWEGEGEYDLVLNFCYDEKRRGNVPLGPKVPYDPVGMDQILLDLQELTSVQRFHAYDVIDGRKHEKKWKTGLTPPKPGPDPANMRYGYDITKINPKLRHMIEPEARAKGKEFAELLKGYPFADKTAAQNRDFIEMDVIAVLEARFPDIYDVNLHFDGALVRALRTIAEPKNQSRLPSDWHGVLGCMFWQNHPNAWTNNCTFVDRHFAMEEYKARRKAERPKSTGIASRYTELAIETDHITAAAVAFG</sequence>
<proteinExistence type="predicted"/>
<dbReference type="Proteomes" id="UP000292974">
    <property type="component" value="Unassembled WGS sequence"/>
</dbReference>
<evidence type="ECO:0000313" key="2">
    <source>
        <dbReference type="Proteomes" id="UP000292974"/>
    </source>
</evidence>
<accession>A0A7M3DQN9</accession>
<dbReference type="RefSeq" id="WP_130715852.1">
    <property type="nucleotide sequence ID" value="NZ_SIOP01000001.1"/>
</dbReference>
<comment type="caution">
    <text evidence="1">The sequence shown here is derived from an EMBL/GenBank/DDBJ whole genome shotgun (WGS) entry which is preliminary data.</text>
</comment>
<gene>
    <name evidence="1" type="ORF">ELH90_04195</name>
</gene>
<evidence type="ECO:0000313" key="1">
    <source>
        <dbReference type="EMBL" id="TAY50964.1"/>
    </source>
</evidence>
<protein>
    <submittedName>
        <fullName evidence="1">Uncharacterized protein</fullName>
    </submittedName>
</protein>
<dbReference type="AlphaFoldDB" id="A0A7M3DQN9"/>
<organism evidence="1 2">
    <name type="scientific">Rhizobium leguminosarum</name>
    <dbReference type="NCBI Taxonomy" id="384"/>
    <lineage>
        <taxon>Bacteria</taxon>
        <taxon>Pseudomonadati</taxon>
        <taxon>Pseudomonadota</taxon>
        <taxon>Alphaproteobacteria</taxon>
        <taxon>Hyphomicrobiales</taxon>
        <taxon>Rhizobiaceae</taxon>
        <taxon>Rhizobium/Agrobacterium group</taxon>
        <taxon>Rhizobium</taxon>
    </lineage>
</organism>
<dbReference type="EMBL" id="SIOP01000001">
    <property type="protein sequence ID" value="TAY50964.1"/>
    <property type="molecule type" value="Genomic_DNA"/>
</dbReference>
<reference evidence="1 2" key="1">
    <citation type="submission" date="2019-02" db="EMBL/GenBank/DDBJ databases">
        <title>The genomic architecture of introgression among sibling species of bacteria.</title>
        <authorList>
            <person name="Cavassim M.I.A."/>
            <person name="Moeskjaer S."/>
            <person name="Moslemi C."/>
            <person name="Fields B."/>
            <person name="Bachmann A."/>
            <person name="Vilhjalmsson B."/>
            <person name="Schierup M.H."/>
            <person name="Young J.P.W."/>
            <person name="Andersen S.U."/>
        </authorList>
    </citation>
    <scope>NUCLEOTIDE SEQUENCE [LARGE SCALE GENOMIC DNA]</scope>
    <source>
        <strain evidence="1 2">SM135B</strain>
    </source>
</reference>